<evidence type="ECO:0000256" key="2">
    <source>
        <dbReference type="ARBA" id="ARBA00022679"/>
    </source>
</evidence>
<evidence type="ECO:0000313" key="15">
    <source>
        <dbReference type="EMBL" id="KAG7176297.1"/>
    </source>
</evidence>
<dbReference type="InterPro" id="IPR050198">
    <property type="entry name" value="Non-receptor_tyrosine_kinases"/>
</dbReference>
<evidence type="ECO:0000313" key="16">
    <source>
        <dbReference type="Proteomes" id="UP000747542"/>
    </source>
</evidence>
<feature type="domain" description="Protein kinase" evidence="14">
    <location>
        <begin position="273"/>
        <end position="529"/>
    </location>
</feature>
<dbReference type="Proteomes" id="UP000747542">
    <property type="component" value="Unassembled WGS sequence"/>
</dbReference>
<evidence type="ECO:0000256" key="7">
    <source>
        <dbReference type="ARBA" id="ARBA00051245"/>
    </source>
</evidence>
<evidence type="ECO:0000259" key="12">
    <source>
        <dbReference type="PROSITE" id="PS50001"/>
    </source>
</evidence>
<dbReference type="GO" id="GO:0002009">
    <property type="term" value="P:morphogenesis of an epithelium"/>
    <property type="evidence" value="ECO:0007669"/>
    <property type="project" value="UniProtKB-ARBA"/>
</dbReference>
<protein>
    <recommendedName>
        <fullName evidence="10">Tyrosine-protein kinase</fullName>
        <ecNumber evidence="10">2.7.10.2</ecNumber>
    </recommendedName>
</protein>
<dbReference type="AlphaFoldDB" id="A0A8J5TPJ1"/>
<comment type="catalytic activity">
    <reaction evidence="7 10">
        <text>L-tyrosyl-[protein] + ATP = O-phospho-L-tyrosyl-[protein] + ADP + H(+)</text>
        <dbReference type="Rhea" id="RHEA:10596"/>
        <dbReference type="Rhea" id="RHEA-COMP:10136"/>
        <dbReference type="Rhea" id="RHEA-COMP:20101"/>
        <dbReference type="ChEBI" id="CHEBI:15378"/>
        <dbReference type="ChEBI" id="CHEBI:30616"/>
        <dbReference type="ChEBI" id="CHEBI:46858"/>
        <dbReference type="ChEBI" id="CHEBI:61978"/>
        <dbReference type="ChEBI" id="CHEBI:456216"/>
        <dbReference type="EC" id="2.7.10.2"/>
    </reaction>
</comment>
<dbReference type="Pfam" id="PF00017">
    <property type="entry name" value="SH2"/>
    <property type="match status" value="1"/>
</dbReference>
<dbReference type="InterPro" id="IPR000719">
    <property type="entry name" value="Prot_kinase_dom"/>
</dbReference>
<evidence type="ECO:0000256" key="3">
    <source>
        <dbReference type="ARBA" id="ARBA00022741"/>
    </source>
</evidence>
<dbReference type="InterPro" id="IPR001245">
    <property type="entry name" value="Ser-Thr/Tyr_kinase_cat_dom"/>
</dbReference>
<feature type="domain" description="SH2" evidence="12">
    <location>
        <begin position="160"/>
        <end position="252"/>
    </location>
</feature>
<keyword evidence="6 10" id="KW-0829">Tyrosine-protein kinase</keyword>
<dbReference type="GO" id="GO:0048468">
    <property type="term" value="P:cell development"/>
    <property type="evidence" value="ECO:0007669"/>
    <property type="project" value="UniProtKB-ARBA"/>
</dbReference>
<evidence type="ECO:0000256" key="11">
    <source>
        <dbReference type="SAM" id="MobiDB-lite"/>
    </source>
</evidence>
<dbReference type="InterPro" id="IPR020635">
    <property type="entry name" value="Tyr_kinase_cat_dom"/>
</dbReference>
<evidence type="ECO:0000256" key="5">
    <source>
        <dbReference type="ARBA" id="ARBA00022840"/>
    </source>
</evidence>
<organism evidence="15 16">
    <name type="scientific">Homarus americanus</name>
    <name type="common">American lobster</name>
    <dbReference type="NCBI Taxonomy" id="6706"/>
    <lineage>
        <taxon>Eukaryota</taxon>
        <taxon>Metazoa</taxon>
        <taxon>Ecdysozoa</taxon>
        <taxon>Arthropoda</taxon>
        <taxon>Crustacea</taxon>
        <taxon>Multicrustacea</taxon>
        <taxon>Malacostraca</taxon>
        <taxon>Eumalacostraca</taxon>
        <taxon>Eucarida</taxon>
        <taxon>Decapoda</taxon>
        <taxon>Pleocyemata</taxon>
        <taxon>Astacidea</taxon>
        <taxon>Nephropoidea</taxon>
        <taxon>Nephropidae</taxon>
        <taxon>Homarus</taxon>
    </lineage>
</organism>
<evidence type="ECO:0000256" key="6">
    <source>
        <dbReference type="ARBA" id="ARBA00023137"/>
    </source>
</evidence>
<feature type="domain" description="SH3" evidence="13">
    <location>
        <begin position="93"/>
        <end position="154"/>
    </location>
</feature>
<keyword evidence="16" id="KW-1185">Reference proteome</keyword>
<dbReference type="CDD" id="cd00174">
    <property type="entry name" value="SH3"/>
    <property type="match status" value="1"/>
</dbReference>
<dbReference type="Pfam" id="PF07714">
    <property type="entry name" value="PK_Tyr_Ser-Thr"/>
    <property type="match status" value="1"/>
</dbReference>
<evidence type="ECO:0000256" key="4">
    <source>
        <dbReference type="ARBA" id="ARBA00022777"/>
    </source>
</evidence>
<sequence>MSYPRPAQGPRIEPPRPPSQATRDDDELYVARYDYQATKAGDLSFAVGDVLVLVGPKEGSWWRARNTRTSQEGEVPNNFIQQTKVKKSGNSRKSLNIFTAQSNYTPSAPGALSFCKHDKIEVLEERNASWVKGRIVGTFLEGLVPRSFLSREPNIDTAPWYFGPTSREKAEALLYSCHNQIGSFIIRDSTKATSGYTLSVLSEAEVKHYLISLNESGRVFISSLFTFSSVIDLVQHYSTYDDGLCTTLSQPCMRTPEDAGMGDQWEIDRQWVVPTGEVMGDGQFGHVFKAFWKNTIYVAVKQMKDDCLNVKEFYREAETLQRLRHPRLVKLFGLCTKPIGQPLLIVTELLEDSLHHHLRKLYDEGKPLPSKSLVHVGLQVAQGMAYLEGEKVIHRDLASRNILMARNLQVKIADFGLARFIKDNFYLLKSDVKFPVKWTAPEALIHNQYTSKSDIWSYGILLYEIFTHGGNPYPGVKGREVPDYLRDGHLNRQPPKCPDMVYTVMKDCWEWNPFNRPSFKDLKVTMSLIKDTL</sequence>
<evidence type="ECO:0000256" key="1">
    <source>
        <dbReference type="ARBA" id="ARBA00022443"/>
    </source>
</evidence>
<feature type="region of interest" description="Disordered" evidence="11">
    <location>
        <begin position="1"/>
        <end position="25"/>
    </location>
</feature>
<dbReference type="InterPro" id="IPR001452">
    <property type="entry name" value="SH3_domain"/>
</dbReference>
<dbReference type="PROSITE" id="PS00109">
    <property type="entry name" value="PROTEIN_KINASE_TYR"/>
    <property type="match status" value="1"/>
</dbReference>
<dbReference type="InterPro" id="IPR008266">
    <property type="entry name" value="Tyr_kinase_AS"/>
</dbReference>
<dbReference type="CDD" id="cd00192">
    <property type="entry name" value="PTKc"/>
    <property type="match status" value="1"/>
</dbReference>
<dbReference type="PROSITE" id="PS50011">
    <property type="entry name" value="PROTEIN_KINASE_DOM"/>
    <property type="match status" value="1"/>
</dbReference>
<keyword evidence="3 10" id="KW-0547">Nucleotide-binding</keyword>
<dbReference type="SMART" id="SM00252">
    <property type="entry name" value="SH2"/>
    <property type="match status" value="1"/>
</dbReference>
<dbReference type="InterPro" id="IPR000980">
    <property type="entry name" value="SH2"/>
</dbReference>
<evidence type="ECO:0000256" key="8">
    <source>
        <dbReference type="PROSITE-ProRule" id="PRU00191"/>
    </source>
</evidence>
<keyword evidence="1 9" id="KW-0728">SH3 domain</keyword>
<gene>
    <name evidence="15" type="primary">Src42A-L2</name>
    <name evidence="15" type="ORF">Hamer_G009083</name>
</gene>
<evidence type="ECO:0000256" key="10">
    <source>
        <dbReference type="RuleBase" id="RU362096"/>
    </source>
</evidence>
<dbReference type="OrthoDB" id="339325at2759"/>
<dbReference type="PROSITE" id="PS50001">
    <property type="entry name" value="SH2"/>
    <property type="match status" value="1"/>
</dbReference>
<comment type="caution">
    <text evidence="15">The sequence shown here is derived from an EMBL/GenBank/DDBJ whole genome shotgun (WGS) entry which is preliminary data.</text>
</comment>
<dbReference type="PANTHER" id="PTHR24418">
    <property type="entry name" value="TYROSINE-PROTEIN KINASE"/>
    <property type="match status" value="1"/>
</dbReference>
<comment type="similarity">
    <text evidence="10">Belongs to the protein kinase superfamily. Tyr protein kinase family.</text>
</comment>
<dbReference type="SMART" id="SM00326">
    <property type="entry name" value="SH3"/>
    <property type="match status" value="2"/>
</dbReference>
<keyword evidence="2 10" id="KW-0808">Transferase</keyword>
<dbReference type="EMBL" id="JAHLQT010003582">
    <property type="protein sequence ID" value="KAG7176297.1"/>
    <property type="molecule type" value="Genomic_DNA"/>
</dbReference>
<dbReference type="EC" id="2.7.10.2" evidence="10"/>
<keyword evidence="5 10" id="KW-0067">ATP-binding</keyword>
<feature type="domain" description="SH3" evidence="13">
    <location>
        <begin position="24"/>
        <end position="85"/>
    </location>
</feature>
<name>A0A8J5TPJ1_HOMAM</name>
<dbReference type="PROSITE" id="PS50002">
    <property type="entry name" value="SH3"/>
    <property type="match status" value="2"/>
</dbReference>
<reference evidence="15" key="1">
    <citation type="journal article" date="2021" name="Sci. Adv.">
        <title>The American lobster genome reveals insights on longevity, neural, and immune adaptations.</title>
        <authorList>
            <person name="Polinski J.M."/>
            <person name="Zimin A.V."/>
            <person name="Clark K.F."/>
            <person name="Kohn A.B."/>
            <person name="Sadowski N."/>
            <person name="Timp W."/>
            <person name="Ptitsyn A."/>
            <person name="Khanna P."/>
            <person name="Romanova D.Y."/>
            <person name="Williams P."/>
            <person name="Greenwood S.J."/>
            <person name="Moroz L.L."/>
            <person name="Walt D.R."/>
            <person name="Bodnar A.G."/>
        </authorList>
    </citation>
    <scope>NUCLEOTIDE SEQUENCE</scope>
    <source>
        <strain evidence="15">GMGI-L3</strain>
    </source>
</reference>
<keyword evidence="4 10" id="KW-0418">Kinase</keyword>
<dbReference type="GO" id="GO:0004715">
    <property type="term" value="F:non-membrane spanning protein tyrosine kinase activity"/>
    <property type="evidence" value="ECO:0007669"/>
    <property type="project" value="UniProtKB-EC"/>
</dbReference>
<keyword evidence="8" id="KW-0727">SH2 domain</keyword>
<dbReference type="FunFam" id="1.10.510.10:FF:000554">
    <property type="entry name" value="Predicted protein"/>
    <property type="match status" value="1"/>
</dbReference>
<evidence type="ECO:0000259" key="14">
    <source>
        <dbReference type="PROSITE" id="PS50011"/>
    </source>
</evidence>
<proteinExistence type="inferred from homology"/>
<evidence type="ECO:0000256" key="9">
    <source>
        <dbReference type="PROSITE-ProRule" id="PRU00192"/>
    </source>
</evidence>
<evidence type="ECO:0000259" key="13">
    <source>
        <dbReference type="PROSITE" id="PS50002"/>
    </source>
</evidence>
<dbReference type="SMART" id="SM00219">
    <property type="entry name" value="TyrKc"/>
    <property type="match status" value="1"/>
</dbReference>
<accession>A0A8J5TPJ1</accession>
<dbReference type="GO" id="GO:0005524">
    <property type="term" value="F:ATP binding"/>
    <property type="evidence" value="ECO:0007669"/>
    <property type="project" value="UniProtKB-KW"/>
</dbReference>
<dbReference type="Pfam" id="PF00018">
    <property type="entry name" value="SH3_1"/>
    <property type="match status" value="2"/>
</dbReference>